<accession>A0ABY8MA66</accession>
<organism evidence="1 2">
    <name type="scientific">Neorhizobium petrolearium</name>
    <dbReference type="NCBI Taxonomy" id="515361"/>
    <lineage>
        <taxon>Bacteria</taxon>
        <taxon>Pseudomonadati</taxon>
        <taxon>Pseudomonadota</taxon>
        <taxon>Alphaproteobacteria</taxon>
        <taxon>Hyphomicrobiales</taxon>
        <taxon>Rhizobiaceae</taxon>
        <taxon>Rhizobium/Agrobacterium group</taxon>
        <taxon>Neorhizobium</taxon>
    </lineage>
</organism>
<sequence length="140" mass="15493">MPNIAVSLIREVVSAQQSDMDQQVLFIRKLRNLLCGKDDRTPRPCRKTMMSAPTVCLDQHDTCDRQVFAAFITLFLECLPGLCEPAFGLCIVGQMGNAGPIEQPAGQFPLRQPAQPFDKRCAAARGYQRISALKQEVAGR</sequence>
<name>A0ABY8MA66_9HYPH</name>
<reference evidence="1 2" key="1">
    <citation type="submission" date="2023-04" db="EMBL/GenBank/DDBJ databases">
        <title>Neorhizobium petrolearium OS53, complete genome.</title>
        <authorList>
            <person name="Yu T."/>
        </authorList>
    </citation>
    <scope>NUCLEOTIDE SEQUENCE [LARGE SCALE GENOMIC DNA]</scope>
    <source>
        <strain evidence="1 2">OS53</strain>
        <plasmid evidence="1 2">unnamed1</plasmid>
    </source>
</reference>
<keyword evidence="1" id="KW-0614">Plasmid</keyword>
<dbReference type="RefSeq" id="WP_280107535.1">
    <property type="nucleotide sequence ID" value="NZ_CP123001.1"/>
</dbReference>
<keyword evidence="2" id="KW-1185">Reference proteome</keyword>
<proteinExistence type="predicted"/>
<evidence type="ECO:0000313" key="1">
    <source>
        <dbReference type="EMBL" id="WGI71438.1"/>
    </source>
</evidence>
<gene>
    <name evidence="1" type="ORF">QEO92_29310</name>
</gene>
<protein>
    <submittedName>
        <fullName evidence="1">Uncharacterized protein</fullName>
    </submittedName>
</protein>
<evidence type="ECO:0000313" key="2">
    <source>
        <dbReference type="Proteomes" id="UP001227095"/>
    </source>
</evidence>
<dbReference type="Proteomes" id="UP001227095">
    <property type="component" value="Plasmid unnamed1"/>
</dbReference>
<dbReference type="EMBL" id="CP123001">
    <property type="protein sequence ID" value="WGI71438.1"/>
    <property type="molecule type" value="Genomic_DNA"/>
</dbReference>
<geneLocation type="plasmid" evidence="1 2">
    <name>unnamed1</name>
</geneLocation>